<name>A0A0M4M2I4_9GAMM</name>
<keyword evidence="7" id="KW-1185">Reference proteome</keyword>
<accession>A0A0M4M2I4</accession>
<evidence type="ECO:0000256" key="5">
    <source>
        <dbReference type="SAM" id="Coils"/>
    </source>
</evidence>
<evidence type="ECO:0000256" key="4">
    <source>
        <dbReference type="ARBA" id="ARBA00023172"/>
    </source>
</evidence>
<feature type="coiled-coil region" evidence="5">
    <location>
        <begin position="32"/>
        <end position="59"/>
    </location>
</feature>
<dbReference type="Proteomes" id="UP000068905">
    <property type="component" value="Chromosome"/>
</dbReference>
<protein>
    <recommendedName>
        <fullName evidence="8">DNA recombination protein RmuC</fullName>
    </recommendedName>
</protein>
<dbReference type="InterPro" id="IPR003798">
    <property type="entry name" value="DNA_recombination_RmuC"/>
</dbReference>
<evidence type="ECO:0000256" key="2">
    <source>
        <dbReference type="ARBA" id="ARBA00009840"/>
    </source>
</evidence>
<dbReference type="GO" id="GO:0006310">
    <property type="term" value="P:DNA recombination"/>
    <property type="evidence" value="ECO:0007669"/>
    <property type="project" value="UniProtKB-KW"/>
</dbReference>
<keyword evidence="3 5" id="KW-0175">Coiled coil</keyword>
<dbReference type="Pfam" id="PF02646">
    <property type="entry name" value="RmuC"/>
    <property type="match status" value="1"/>
</dbReference>
<evidence type="ECO:0000313" key="6">
    <source>
        <dbReference type="EMBL" id="ALE01804.1"/>
    </source>
</evidence>
<proteinExistence type="inferred from homology"/>
<gene>
    <name evidence="6" type="ORF">W908_03965</name>
</gene>
<dbReference type="RefSeq" id="WP_020024630.1">
    <property type="nucleotide sequence ID" value="NZ_CP006911.1"/>
</dbReference>
<dbReference type="AlphaFoldDB" id="A0A0M4M2I4"/>
<feature type="coiled-coil region" evidence="5">
    <location>
        <begin position="324"/>
        <end position="351"/>
    </location>
</feature>
<evidence type="ECO:0000313" key="7">
    <source>
        <dbReference type="Proteomes" id="UP000068905"/>
    </source>
</evidence>
<dbReference type="PANTHER" id="PTHR30563">
    <property type="entry name" value="DNA RECOMBINATION PROTEIN RMUC"/>
    <property type="match status" value="1"/>
</dbReference>
<dbReference type="OrthoDB" id="9765111at2"/>
<comment type="function">
    <text evidence="1">Involved in DNA recombination.</text>
</comment>
<organism evidence="6 7">
    <name type="scientific">Candidatus Pseudothioglobus singularis PS1</name>
    <dbReference type="NCBI Taxonomy" id="1125411"/>
    <lineage>
        <taxon>Bacteria</taxon>
        <taxon>Pseudomonadati</taxon>
        <taxon>Pseudomonadota</taxon>
        <taxon>Gammaproteobacteria</taxon>
        <taxon>Candidatus Pseudothioglobaceae</taxon>
        <taxon>Candidatus Pseudothioglobus</taxon>
    </lineage>
</organism>
<dbReference type="PANTHER" id="PTHR30563:SF0">
    <property type="entry name" value="DNA RECOMBINATION PROTEIN RMUC"/>
    <property type="match status" value="1"/>
</dbReference>
<sequence length="379" mass="43116">MNIIIGIVSLLVGAAFSYYVLNKKLFSISQKNIQLETKLDEKEKNYAEKIQLVDHLKSQVNSEFKTIASEILKTDRDKLKVDNSDLLTPLQTQLKSFRDRIETITKEQVEERTTLKEQIKSLHVANLETQQSAKNLTDALTYDNKIQGDWGEEILSSLLSSYGFQEGVEFDLQKQYKNEMGEKFKPDVILHLPEGKDVVIDSKVSLKDYVDYVADQSNELALKKHIASIENQIKNISIKEYENLEGVRSLDFIFVFIPIEGALLLALQHKHSLFDDALKKNIMLVSPSMLSMSLKTVNFMWQTDKQNKNADEIARQAAGMYDKLALFTDDLDKIENQLEKTKEGFSSARNKLSTGKGNLISRAERLKALGVKSNKEISE</sequence>
<keyword evidence="4" id="KW-0233">DNA recombination</keyword>
<evidence type="ECO:0000256" key="3">
    <source>
        <dbReference type="ARBA" id="ARBA00023054"/>
    </source>
</evidence>
<dbReference type="KEGG" id="tsn:W908_03965"/>
<dbReference type="EMBL" id="CP006911">
    <property type="protein sequence ID" value="ALE01804.1"/>
    <property type="molecule type" value="Genomic_DNA"/>
</dbReference>
<dbReference type="PATRIC" id="fig|1125411.7.peg.775"/>
<comment type="similarity">
    <text evidence="2">Belongs to the RmuC family.</text>
</comment>
<dbReference type="STRING" id="1125411.W908_03965"/>
<evidence type="ECO:0000256" key="1">
    <source>
        <dbReference type="ARBA" id="ARBA00003416"/>
    </source>
</evidence>
<evidence type="ECO:0008006" key="8">
    <source>
        <dbReference type="Google" id="ProtNLM"/>
    </source>
</evidence>
<reference evidence="6 7" key="1">
    <citation type="journal article" date="2015" name="Genome Announc.">
        <title>Genome Sequence of 'Candidatus Thioglobus singularis' Strain PS1, a Mixotroph from the SUP05 Clade of Marine Gammaproteobacteria.</title>
        <authorList>
            <person name="Marshall K.T."/>
            <person name="Morris R.M."/>
        </authorList>
    </citation>
    <scope>NUCLEOTIDE SEQUENCE [LARGE SCALE GENOMIC DNA]</scope>
    <source>
        <strain evidence="6 7">PS1</strain>
    </source>
</reference>